<keyword evidence="1" id="KW-0808">Transferase</keyword>
<protein>
    <submittedName>
        <fullName evidence="1">Putative histone acetyltransferase</fullName>
    </submittedName>
</protein>
<name>A0A090ZEQ5_PAEMA</name>
<proteinExistence type="predicted"/>
<reference evidence="1 2" key="1">
    <citation type="submission" date="2014-04" db="EMBL/GenBank/DDBJ databases">
        <authorList>
            <person name="Bishop-Lilly K.A."/>
            <person name="Broomall S.M."/>
            <person name="Chain P.S."/>
            <person name="Chertkov O."/>
            <person name="Coyne S.R."/>
            <person name="Daligault H.E."/>
            <person name="Davenport K.W."/>
            <person name="Erkkila T."/>
            <person name="Frey K.G."/>
            <person name="Gibbons H.S."/>
            <person name="Gu W."/>
            <person name="Jaissle J."/>
            <person name="Johnson S.L."/>
            <person name="Koroleva G.I."/>
            <person name="Ladner J.T."/>
            <person name="Lo C.-C."/>
            <person name="Minogue T.D."/>
            <person name="Munk C."/>
            <person name="Palacios G.F."/>
            <person name="Redden C.L."/>
            <person name="Rosenzweig C.N."/>
            <person name="Scholz M.B."/>
            <person name="Teshima H."/>
            <person name="Xu Y."/>
        </authorList>
    </citation>
    <scope>NUCLEOTIDE SEQUENCE [LARGE SCALE GENOMIC DNA]</scope>
    <source>
        <strain evidence="1 2">8244</strain>
    </source>
</reference>
<gene>
    <name evidence="1" type="ORF">DJ90_3503</name>
</gene>
<keyword evidence="2" id="KW-1185">Reference proteome</keyword>
<evidence type="ECO:0000313" key="1">
    <source>
        <dbReference type="EMBL" id="KFN09809.1"/>
    </source>
</evidence>
<organism evidence="1 2">
    <name type="scientific">Paenibacillus macerans</name>
    <name type="common">Bacillus macerans</name>
    <dbReference type="NCBI Taxonomy" id="44252"/>
    <lineage>
        <taxon>Bacteria</taxon>
        <taxon>Bacillati</taxon>
        <taxon>Bacillota</taxon>
        <taxon>Bacilli</taxon>
        <taxon>Bacillales</taxon>
        <taxon>Paenibacillaceae</taxon>
        <taxon>Paenibacillus</taxon>
    </lineage>
</organism>
<evidence type="ECO:0000313" key="2">
    <source>
        <dbReference type="Proteomes" id="UP000029278"/>
    </source>
</evidence>
<comment type="caution">
    <text evidence="1">The sequence shown here is derived from an EMBL/GenBank/DDBJ whole genome shotgun (WGS) entry which is preliminary data.</text>
</comment>
<dbReference type="HOGENOM" id="CLU_3236973_0_0_9"/>
<dbReference type="AlphaFoldDB" id="A0A090ZEQ5"/>
<dbReference type="PATRIC" id="fig|44252.3.peg.1999"/>
<dbReference type="Proteomes" id="UP000029278">
    <property type="component" value="Unassembled WGS sequence"/>
</dbReference>
<dbReference type="GO" id="GO:0016740">
    <property type="term" value="F:transferase activity"/>
    <property type="evidence" value="ECO:0007669"/>
    <property type="project" value="UniProtKB-KW"/>
</dbReference>
<sequence>MKSLEIQLDDLNGPEIRALIGEHLANMAETSLRKAFTLLIWRV</sequence>
<dbReference type="EMBL" id="JMQA01000021">
    <property type="protein sequence ID" value="KFN09809.1"/>
    <property type="molecule type" value="Genomic_DNA"/>
</dbReference>
<accession>A0A090ZEQ5</accession>